<dbReference type="RefSeq" id="WP_408157322.1">
    <property type="nucleotide sequence ID" value="NZ_JAQQCL010000042.1"/>
</dbReference>
<keyword evidence="1 2" id="KW-0808">Transferase</keyword>
<dbReference type="PANTHER" id="PTHR48207:SF3">
    <property type="entry name" value="SUCCINATE--HYDROXYMETHYLGLUTARATE COA-TRANSFERASE"/>
    <property type="match status" value="1"/>
</dbReference>
<keyword evidence="3" id="KW-1185">Reference proteome</keyword>
<gene>
    <name evidence="2" type="ORF">PQQ73_33805</name>
</gene>
<dbReference type="Gene3D" id="3.30.1540.10">
    <property type="entry name" value="formyl-coa transferase, domain 3"/>
    <property type="match status" value="1"/>
</dbReference>
<accession>A0ABW9EQD9</accession>
<dbReference type="Pfam" id="PF02515">
    <property type="entry name" value="CoA_transf_3"/>
    <property type="match status" value="1"/>
</dbReference>
<evidence type="ECO:0000313" key="3">
    <source>
        <dbReference type="Proteomes" id="UP001629392"/>
    </source>
</evidence>
<comment type="caution">
    <text evidence="2">The sequence shown here is derived from an EMBL/GenBank/DDBJ whole genome shotgun (WGS) entry which is preliminary data.</text>
</comment>
<evidence type="ECO:0000313" key="2">
    <source>
        <dbReference type="EMBL" id="MFM0721283.1"/>
    </source>
</evidence>
<dbReference type="SUPFAM" id="SSF89796">
    <property type="entry name" value="CoA-transferase family III (CaiB/BaiF)"/>
    <property type="match status" value="1"/>
</dbReference>
<dbReference type="InterPro" id="IPR044855">
    <property type="entry name" value="CoA-Trfase_III_dom3_sf"/>
</dbReference>
<dbReference type="Gene3D" id="3.40.50.10540">
    <property type="entry name" value="Crotonobetainyl-coa:carnitine coa-transferase, domain 1"/>
    <property type="match status" value="1"/>
</dbReference>
<dbReference type="InterPro" id="IPR023606">
    <property type="entry name" value="CoA-Trfase_III_dom_1_sf"/>
</dbReference>
<sequence length="409" mass="44565">MKPLDTLETRRAEGSLNLLQGVRVLDLTTSIAGPYGTQLLADMGAEVLKIEKPGSGDDTRAWGPPFLGRQSLWFASVNRNKESLTLDVRHPEGLGIVEKLVADSDVIVLNMVQGLQAKLGLDSERLRSINERLIHVSLTGFGLTGPRANSPCYDLIAEGYSSVMDLTGEPDSGPQKVGTPAADLLAGQDVALATLAAIIERQRTGRGKSIDISMVESMVRFMSPRIVPYMATGERMSRSGGRDSVIAIYQVFDTADEPITLGLGNDAIWKRFWQAVERPEFGDREQFATNTARRERRAEIVAEVAAILCTRNRAEWLSLFASARIPAGPINRVDQVVTDEVLQEKSMFYAVEGEDGPIPQVGLGIRFDGSSAVHRTAPPGLGSDTEKVLRERLKLSEGDVARLIAEKII</sequence>
<dbReference type="InterPro" id="IPR050483">
    <property type="entry name" value="CoA-transferase_III_domain"/>
</dbReference>
<evidence type="ECO:0000256" key="1">
    <source>
        <dbReference type="ARBA" id="ARBA00022679"/>
    </source>
</evidence>
<organism evidence="2 3">
    <name type="scientific">Paraburkholderia strydomiana</name>
    <dbReference type="NCBI Taxonomy" id="1245417"/>
    <lineage>
        <taxon>Bacteria</taxon>
        <taxon>Pseudomonadati</taxon>
        <taxon>Pseudomonadota</taxon>
        <taxon>Betaproteobacteria</taxon>
        <taxon>Burkholderiales</taxon>
        <taxon>Burkholderiaceae</taxon>
        <taxon>Paraburkholderia</taxon>
    </lineage>
</organism>
<dbReference type="Proteomes" id="UP001629392">
    <property type="component" value="Unassembled WGS sequence"/>
</dbReference>
<name>A0ABW9EQD9_9BURK</name>
<reference evidence="2 3" key="1">
    <citation type="journal article" date="2024" name="Chem. Sci.">
        <title>Discovery of megapolipeptins by genome mining of a Burkholderiales bacteria collection.</title>
        <authorList>
            <person name="Paulo B.S."/>
            <person name="Recchia M.J.J."/>
            <person name="Lee S."/>
            <person name="Fergusson C.H."/>
            <person name="Romanowski S.B."/>
            <person name="Hernandez A."/>
            <person name="Krull N."/>
            <person name="Liu D.Y."/>
            <person name="Cavanagh H."/>
            <person name="Bos A."/>
            <person name="Gray C.A."/>
            <person name="Murphy B.T."/>
            <person name="Linington R.G."/>
            <person name="Eustaquio A.S."/>
        </authorList>
    </citation>
    <scope>NUCLEOTIDE SEQUENCE [LARGE SCALE GENOMIC DNA]</scope>
    <source>
        <strain evidence="2 3">RL17-350-BIC-E</strain>
    </source>
</reference>
<dbReference type="PANTHER" id="PTHR48207">
    <property type="entry name" value="SUCCINATE--HYDROXYMETHYLGLUTARATE COA-TRANSFERASE"/>
    <property type="match status" value="1"/>
</dbReference>
<dbReference type="GO" id="GO:0016740">
    <property type="term" value="F:transferase activity"/>
    <property type="evidence" value="ECO:0007669"/>
    <property type="project" value="UniProtKB-KW"/>
</dbReference>
<dbReference type="InterPro" id="IPR003673">
    <property type="entry name" value="CoA-Trfase_fam_III"/>
</dbReference>
<proteinExistence type="predicted"/>
<protein>
    <submittedName>
        <fullName evidence="2">CoA transferase</fullName>
    </submittedName>
</protein>
<dbReference type="EMBL" id="JAQQCL010000042">
    <property type="protein sequence ID" value="MFM0721283.1"/>
    <property type="molecule type" value="Genomic_DNA"/>
</dbReference>